<dbReference type="EMBL" id="MN183283">
    <property type="protein sequence ID" value="QED11782.1"/>
    <property type="molecule type" value="Genomic_DNA"/>
</dbReference>
<evidence type="ECO:0000313" key="1">
    <source>
        <dbReference type="EMBL" id="QED11782.1"/>
    </source>
</evidence>
<reference evidence="1 2" key="1">
    <citation type="submission" date="2019-07" db="EMBL/GenBank/DDBJ databases">
        <authorList>
            <person name="Carmona L.G."/>
            <person name="Ponce M.S."/>
            <person name="Vasquez A.Y."/>
            <person name="Cohen E.D."/>
            <person name="Romero A."/>
            <person name="Bonglo J.C."/>
            <person name="Moreno D.L."/>
            <person name="Reyna D.E."/>
            <person name="Rosas-Acosta G."/>
            <person name="Delesalle V.A."/>
            <person name="Garlena R.A."/>
            <person name="Russell D.A."/>
            <person name="Pope W.H."/>
            <person name="Jacobs-Sera D."/>
            <person name="Hatfull G.F."/>
        </authorList>
    </citation>
    <scope>NUCLEOTIDE SEQUENCE [LARGE SCALE GENOMIC DNA]</scope>
</reference>
<proteinExistence type="predicted"/>
<dbReference type="Proteomes" id="UP000321088">
    <property type="component" value="Segment"/>
</dbReference>
<sequence length="72" mass="7885">MTAELCISNIHDDDPVEGTVRGTFETPHAYVVGVWYCDKCSAAGQAFGMFTPDDTDAAESEIADEMTRNDHK</sequence>
<protein>
    <submittedName>
        <fullName evidence="1">Uncharacterized protein</fullName>
    </submittedName>
</protein>
<organism evidence="1 2">
    <name type="scientific">Arthrobacter phage BossLady</name>
    <dbReference type="NCBI Taxonomy" id="2603258"/>
    <lineage>
        <taxon>Viruses</taxon>
        <taxon>Duplodnaviria</taxon>
        <taxon>Heunggongvirae</taxon>
        <taxon>Uroviricota</taxon>
        <taxon>Caudoviricetes</taxon>
        <taxon>Berryhillviridae</taxon>
        <taxon>Marthavirus</taxon>
        <taxon>Marthavirus martha</taxon>
    </lineage>
</organism>
<evidence type="ECO:0000313" key="2">
    <source>
        <dbReference type="Proteomes" id="UP000321088"/>
    </source>
</evidence>
<name>A0A5B8WME0_9CAUD</name>
<accession>A0A5B8WME0</accession>
<gene>
    <name evidence="1" type="primary">44</name>
    <name evidence="1" type="ORF">SEA_BOSSLADY_44</name>
</gene>